<dbReference type="PANTHER" id="PTHR33144:SF16">
    <property type="entry name" value="OS02G0129000 PROTEIN"/>
    <property type="match status" value="1"/>
</dbReference>
<protein>
    <submittedName>
        <fullName evidence="2">Uncharacterized protein</fullName>
    </submittedName>
</protein>
<evidence type="ECO:0000256" key="1">
    <source>
        <dbReference type="SAM" id="MobiDB-lite"/>
    </source>
</evidence>
<evidence type="ECO:0000313" key="2">
    <source>
        <dbReference type="EMBL" id="GFQ07077.1"/>
    </source>
</evidence>
<gene>
    <name evidence="2" type="ORF">PHJA_002851800</name>
</gene>
<dbReference type="PANTHER" id="PTHR33144">
    <property type="entry name" value="OS10G0409366 PROTEIN-RELATED"/>
    <property type="match status" value="1"/>
</dbReference>
<dbReference type="Proteomes" id="UP000653305">
    <property type="component" value="Unassembled WGS sequence"/>
</dbReference>
<name>A0A830D5X2_9LAMI</name>
<feature type="region of interest" description="Disordered" evidence="1">
    <location>
        <begin position="35"/>
        <end position="107"/>
    </location>
</feature>
<dbReference type="OrthoDB" id="1913335at2759"/>
<feature type="compositionally biased region" description="Acidic residues" evidence="1">
    <location>
        <begin position="60"/>
        <end position="75"/>
    </location>
</feature>
<feature type="region of interest" description="Disordered" evidence="1">
    <location>
        <begin position="197"/>
        <end position="235"/>
    </location>
</feature>
<keyword evidence="3" id="KW-1185">Reference proteome</keyword>
<organism evidence="2 3">
    <name type="scientific">Phtheirospermum japonicum</name>
    <dbReference type="NCBI Taxonomy" id="374723"/>
    <lineage>
        <taxon>Eukaryota</taxon>
        <taxon>Viridiplantae</taxon>
        <taxon>Streptophyta</taxon>
        <taxon>Embryophyta</taxon>
        <taxon>Tracheophyta</taxon>
        <taxon>Spermatophyta</taxon>
        <taxon>Magnoliopsida</taxon>
        <taxon>eudicotyledons</taxon>
        <taxon>Gunneridae</taxon>
        <taxon>Pentapetalae</taxon>
        <taxon>asterids</taxon>
        <taxon>lamiids</taxon>
        <taxon>Lamiales</taxon>
        <taxon>Orobanchaceae</taxon>
        <taxon>Orobanchaceae incertae sedis</taxon>
        <taxon>Phtheirospermum</taxon>
    </lineage>
</organism>
<proteinExistence type="predicted"/>
<sequence>MADYEMQRLRNIKENRRRMEDLGIKTLAYKAGCFIKEQNSHKTSKTKSKNDVATDNEYNPCEEGEQDESNEETDDQGVPNIRRLVSLSKKKQHGKDIDQQEIGSQQMIQQKKIDEQENFNQVERVSGQGKKEQKVCMVNGKTLAADKPLKDSADLRPITNHQDRVVERTTSKKNAQIKTLISPGSLGAYVRMKKNPRVQEQLSDGFPKKPIPVRNFSSLDQRTESSQKRQVSYSQDQLFDDDSGFRLGLVQENEAFQSLDEHVSEGEKDRDPKEIENDVFEIENESLPLQEQQDDQPGKGKKIYARDSNLAPLNEFDWRLVRDKDKLWDYVKKKFIIAEEGKNYVLQSVGVLWRTHKTRVKQKYYSNPNNIDTRTRSSVPDSHLKDLLNYWNLEEVQEQAEGKPPSLALMYMETHKRTPGKNYMTVEVNTEQIEYKDQELLGRCSKKVKGHSKSSVIIPDEFLQPYRDEIVKDTIAGVLKMLEHLPSDVLAPIASSFENRLGVLEFATNLINGQSSQGINGTELCQVDEDGDGEANEDGDLYENLEN</sequence>
<comment type="caution">
    <text evidence="2">The sequence shown here is derived from an EMBL/GenBank/DDBJ whole genome shotgun (WGS) entry which is preliminary data.</text>
</comment>
<evidence type="ECO:0000313" key="3">
    <source>
        <dbReference type="Proteomes" id="UP000653305"/>
    </source>
</evidence>
<dbReference type="EMBL" id="BMAC01001384">
    <property type="protein sequence ID" value="GFQ07077.1"/>
    <property type="molecule type" value="Genomic_DNA"/>
</dbReference>
<reference evidence="2" key="1">
    <citation type="submission" date="2020-07" db="EMBL/GenBank/DDBJ databases">
        <title>Ethylene signaling mediates host invasion by parasitic plants.</title>
        <authorList>
            <person name="Yoshida S."/>
        </authorList>
    </citation>
    <scope>NUCLEOTIDE SEQUENCE</scope>
    <source>
        <strain evidence="2">Okayama</strain>
    </source>
</reference>
<dbReference type="AlphaFoldDB" id="A0A830D5X2"/>
<feature type="region of interest" description="Disordered" evidence="1">
    <location>
        <begin position="528"/>
        <end position="547"/>
    </location>
</feature>
<accession>A0A830D5X2</accession>
<feature type="region of interest" description="Disordered" evidence="1">
    <location>
        <begin position="282"/>
        <end position="304"/>
    </location>
</feature>